<gene>
    <name evidence="12 16" type="primary">valS</name>
    <name evidence="16" type="ORF">KL86DPRO_20392</name>
</gene>
<organism evidence="16">
    <name type="scientific">uncultured delta proteobacterium</name>
    <dbReference type="NCBI Taxonomy" id="34034"/>
    <lineage>
        <taxon>Bacteria</taxon>
        <taxon>Deltaproteobacteria</taxon>
        <taxon>environmental samples</taxon>
    </lineage>
</organism>
<evidence type="ECO:0000256" key="5">
    <source>
        <dbReference type="ARBA" id="ARBA00022741"/>
    </source>
</evidence>
<dbReference type="SUPFAM" id="SSF52374">
    <property type="entry name" value="Nucleotidylyl transferase"/>
    <property type="match status" value="1"/>
</dbReference>
<evidence type="ECO:0000256" key="8">
    <source>
        <dbReference type="ARBA" id="ARBA00023054"/>
    </source>
</evidence>
<dbReference type="GO" id="GO:0002161">
    <property type="term" value="F:aminoacyl-tRNA deacylase activity"/>
    <property type="evidence" value="ECO:0007669"/>
    <property type="project" value="InterPro"/>
</dbReference>
<evidence type="ECO:0000256" key="1">
    <source>
        <dbReference type="ARBA" id="ARBA00004496"/>
    </source>
</evidence>
<dbReference type="SUPFAM" id="SSF50677">
    <property type="entry name" value="ValRS/IleRS/LeuRS editing domain"/>
    <property type="match status" value="1"/>
</dbReference>
<protein>
    <recommendedName>
        <fullName evidence="12">Valine--tRNA ligase</fullName>
        <ecNumber evidence="12">6.1.1.9</ecNumber>
    </recommendedName>
    <alternativeName>
        <fullName evidence="12">Valyl-tRNA synthetase</fullName>
        <shortName evidence="12">ValRS</shortName>
    </alternativeName>
</protein>
<dbReference type="Pfam" id="PF10458">
    <property type="entry name" value="Val_tRNA-synt_C"/>
    <property type="match status" value="1"/>
</dbReference>
<dbReference type="HAMAP" id="MF_02004">
    <property type="entry name" value="Val_tRNA_synth_type1"/>
    <property type="match status" value="1"/>
</dbReference>
<dbReference type="PROSITE" id="PS00178">
    <property type="entry name" value="AA_TRNA_LIGASE_I"/>
    <property type="match status" value="1"/>
</dbReference>
<dbReference type="EMBL" id="FLUQ01000002">
    <property type="protein sequence ID" value="SBW04887.1"/>
    <property type="molecule type" value="Genomic_DNA"/>
</dbReference>
<feature type="domain" description="Valyl-tRNA synthetase tRNA-binding arm" evidence="15">
    <location>
        <begin position="829"/>
        <end position="886"/>
    </location>
</feature>
<dbReference type="Gene3D" id="1.10.287.380">
    <property type="entry name" value="Valyl-tRNA synthetase, C-terminal domain"/>
    <property type="match status" value="1"/>
</dbReference>
<name>A0A212JZN0_9DELT</name>
<keyword evidence="8 12" id="KW-0175">Coiled coil</keyword>
<keyword evidence="5 12" id="KW-0547">Nucleotide-binding</keyword>
<comment type="catalytic activity">
    <reaction evidence="10 12">
        <text>tRNA(Val) + L-valine + ATP = L-valyl-tRNA(Val) + AMP + diphosphate</text>
        <dbReference type="Rhea" id="RHEA:10704"/>
        <dbReference type="Rhea" id="RHEA-COMP:9672"/>
        <dbReference type="Rhea" id="RHEA-COMP:9708"/>
        <dbReference type="ChEBI" id="CHEBI:30616"/>
        <dbReference type="ChEBI" id="CHEBI:33019"/>
        <dbReference type="ChEBI" id="CHEBI:57762"/>
        <dbReference type="ChEBI" id="CHEBI:78442"/>
        <dbReference type="ChEBI" id="CHEBI:78537"/>
        <dbReference type="ChEBI" id="CHEBI:456215"/>
        <dbReference type="EC" id="6.1.1.9"/>
    </reaction>
</comment>
<dbReference type="InterPro" id="IPR002303">
    <property type="entry name" value="Valyl-tRNA_ligase"/>
</dbReference>
<comment type="function">
    <text evidence="12">Catalyzes the attachment of valine to tRNA(Val). As ValRS can inadvertently accommodate and process structurally similar amino acids such as threonine, to avoid such errors, it has a 'posttransfer' editing activity that hydrolyzes mischarged Thr-tRNA(Val) in a tRNA-dependent manner.</text>
</comment>
<dbReference type="NCBIfam" id="TIGR00422">
    <property type="entry name" value="valS"/>
    <property type="match status" value="1"/>
</dbReference>
<dbReference type="SUPFAM" id="SSF47323">
    <property type="entry name" value="Anticodon-binding domain of a subclass of class I aminoacyl-tRNA synthetases"/>
    <property type="match status" value="1"/>
</dbReference>
<dbReference type="Pfam" id="PF08264">
    <property type="entry name" value="Anticodon_1"/>
    <property type="match status" value="1"/>
</dbReference>
<dbReference type="CDD" id="cd00817">
    <property type="entry name" value="ValRS_core"/>
    <property type="match status" value="1"/>
</dbReference>
<evidence type="ECO:0000256" key="2">
    <source>
        <dbReference type="ARBA" id="ARBA00011245"/>
    </source>
</evidence>
<evidence type="ECO:0000256" key="11">
    <source>
        <dbReference type="ARBA" id="ARBA00060830"/>
    </source>
</evidence>
<dbReference type="EC" id="6.1.1.9" evidence="12"/>
<evidence type="ECO:0000259" key="15">
    <source>
        <dbReference type="Pfam" id="PF10458"/>
    </source>
</evidence>
<dbReference type="InterPro" id="IPR002300">
    <property type="entry name" value="aa-tRNA-synth_Ia"/>
</dbReference>
<dbReference type="GO" id="GO:0005829">
    <property type="term" value="C:cytosol"/>
    <property type="evidence" value="ECO:0007669"/>
    <property type="project" value="TreeGrafter"/>
</dbReference>
<dbReference type="CDD" id="cd07962">
    <property type="entry name" value="Anticodon_Ia_Val"/>
    <property type="match status" value="1"/>
</dbReference>
<feature type="binding site" evidence="12">
    <location>
        <position position="535"/>
    </location>
    <ligand>
        <name>ATP</name>
        <dbReference type="ChEBI" id="CHEBI:30616"/>
    </ligand>
</feature>
<comment type="subunit">
    <text evidence="2 12">Monomer.</text>
</comment>
<dbReference type="InterPro" id="IPR009080">
    <property type="entry name" value="tRNAsynth_Ia_anticodon-bd"/>
</dbReference>
<evidence type="ECO:0000256" key="10">
    <source>
        <dbReference type="ARBA" id="ARBA00047552"/>
    </source>
</evidence>
<dbReference type="AlphaFoldDB" id="A0A212JZN0"/>
<proteinExistence type="inferred from homology"/>
<dbReference type="Gene3D" id="3.40.50.620">
    <property type="entry name" value="HUPs"/>
    <property type="match status" value="2"/>
</dbReference>
<comment type="domain">
    <text evidence="12">ValRS has two distinct active sites: one for aminoacylation and one for editing. The misactivated threonine is translocated from the active site to the editing site.</text>
</comment>
<dbReference type="Pfam" id="PF00133">
    <property type="entry name" value="tRNA-synt_1"/>
    <property type="match status" value="1"/>
</dbReference>
<dbReference type="InterPro" id="IPR019499">
    <property type="entry name" value="Val-tRNA_synth_tRNA-bd"/>
</dbReference>
<keyword evidence="7 12" id="KW-0648">Protein biosynthesis</keyword>
<keyword evidence="9 12" id="KW-0030">Aminoacyl-tRNA synthetase</keyword>
<evidence type="ECO:0000256" key="7">
    <source>
        <dbReference type="ARBA" id="ARBA00022917"/>
    </source>
</evidence>
<dbReference type="InterPro" id="IPR001412">
    <property type="entry name" value="aa-tRNA-synth_I_CS"/>
</dbReference>
<feature type="domain" description="Methionyl/Valyl/Leucyl/Isoleucyl-tRNA synthetase anticodon-binding" evidence="14">
    <location>
        <begin position="619"/>
        <end position="768"/>
    </location>
</feature>
<dbReference type="SUPFAM" id="SSF46589">
    <property type="entry name" value="tRNA-binding arm"/>
    <property type="match status" value="1"/>
</dbReference>
<dbReference type="FunFam" id="3.40.50.620:FF:000032">
    <property type="entry name" value="Valine--tRNA ligase"/>
    <property type="match status" value="1"/>
</dbReference>
<evidence type="ECO:0000313" key="16">
    <source>
        <dbReference type="EMBL" id="SBW04887.1"/>
    </source>
</evidence>
<dbReference type="Gene3D" id="3.90.740.10">
    <property type="entry name" value="Valyl/Leucyl/Isoleucyl-tRNA synthetase, editing domain"/>
    <property type="match status" value="1"/>
</dbReference>
<evidence type="ECO:0000256" key="3">
    <source>
        <dbReference type="ARBA" id="ARBA00022490"/>
    </source>
</evidence>
<keyword evidence="6 12" id="KW-0067">ATP-binding</keyword>
<dbReference type="InterPro" id="IPR037118">
    <property type="entry name" value="Val-tRNA_synth_C_sf"/>
</dbReference>
<dbReference type="GO" id="GO:0005524">
    <property type="term" value="F:ATP binding"/>
    <property type="evidence" value="ECO:0007669"/>
    <property type="project" value="UniProtKB-UniRule"/>
</dbReference>
<dbReference type="InterPro" id="IPR010978">
    <property type="entry name" value="tRNA-bd_arm"/>
</dbReference>
<dbReference type="InterPro" id="IPR009008">
    <property type="entry name" value="Val/Leu/Ile-tRNA-synth_edit"/>
</dbReference>
<accession>A0A212JZN0</accession>
<dbReference type="PANTHER" id="PTHR11946">
    <property type="entry name" value="VALYL-TRNA SYNTHETASES"/>
    <property type="match status" value="1"/>
</dbReference>
<evidence type="ECO:0000256" key="4">
    <source>
        <dbReference type="ARBA" id="ARBA00022598"/>
    </source>
</evidence>
<dbReference type="FunFam" id="3.40.50.620:FF:000098">
    <property type="entry name" value="Valine--tRNA ligase"/>
    <property type="match status" value="1"/>
</dbReference>
<dbReference type="GO" id="GO:0006438">
    <property type="term" value="P:valyl-tRNA aminoacylation"/>
    <property type="evidence" value="ECO:0007669"/>
    <property type="project" value="UniProtKB-UniRule"/>
</dbReference>
<dbReference type="PRINTS" id="PR00986">
    <property type="entry name" value="TRNASYNTHVAL"/>
</dbReference>
<dbReference type="FunFam" id="1.10.287.380:FF:000001">
    <property type="entry name" value="Valine--tRNA ligase"/>
    <property type="match status" value="1"/>
</dbReference>
<keyword evidence="4 12" id="KW-0436">Ligase</keyword>
<dbReference type="InterPro" id="IPR033705">
    <property type="entry name" value="Anticodon_Ia_Val"/>
</dbReference>
<dbReference type="PANTHER" id="PTHR11946:SF93">
    <property type="entry name" value="VALINE--TRNA LIGASE, CHLOROPLASTIC_MITOCHONDRIAL 2"/>
    <property type="match status" value="1"/>
</dbReference>
<feature type="short sequence motif" description="'HIGH' region" evidence="12">
    <location>
        <begin position="50"/>
        <end position="60"/>
    </location>
</feature>
<comment type="domain">
    <text evidence="12">The C-terminal coiled-coil domain is crucial for aminoacylation activity.</text>
</comment>
<dbReference type="InterPro" id="IPR013155">
    <property type="entry name" value="M/V/L/I-tRNA-synth_anticd-bd"/>
</dbReference>
<evidence type="ECO:0000259" key="13">
    <source>
        <dbReference type="Pfam" id="PF00133"/>
    </source>
</evidence>
<reference evidence="16" key="1">
    <citation type="submission" date="2016-04" db="EMBL/GenBank/DDBJ databases">
        <authorList>
            <person name="Evans L.H."/>
            <person name="Alamgir A."/>
            <person name="Owens N."/>
            <person name="Weber N.D."/>
            <person name="Virtaneva K."/>
            <person name="Barbian K."/>
            <person name="Babar A."/>
            <person name="Rosenke K."/>
        </authorList>
    </citation>
    <scope>NUCLEOTIDE SEQUENCE</scope>
    <source>
        <strain evidence="16">86</strain>
    </source>
</reference>
<keyword evidence="3 12" id="KW-0963">Cytoplasm</keyword>
<evidence type="ECO:0000259" key="14">
    <source>
        <dbReference type="Pfam" id="PF08264"/>
    </source>
</evidence>
<dbReference type="Gene3D" id="1.10.730.10">
    <property type="entry name" value="Isoleucyl-tRNA Synthetase, Domain 1"/>
    <property type="match status" value="1"/>
</dbReference>
<dbReference type="InterPro" id="IPR014729">
    <property type="entry name" value="Rossmann-like_a/b/a_fold"/>
</dbReference>
<feature type="short sequence motif" description="'KMSKS' region" evidence="12">
    <location>
        <begin position="532"/>
        <end position="536"/>
    </location>
</feature>
<dbReference type="NCBIfam" id="NF004349">
    <property type="entry name" value="PRK05729.1"/>
    <property type="match status" value="1"/>
</dbReference>
<feature type="domain" description="Aminoacyl-tRNA synthetase class Ia" evidence="13">
    <location>
        <begin position="18"/>
        <end position="572"/>
    </location>
</feature>
<evidence type="ECO:0000256" key="9">
    <source>
        <dbReference type="ARBA" id="ARBA00023146"/>
    </source>
</evidence>
<evidence type="ECO:0000256" key="6">
    <source>
        <dbReference type="ARBA" id="ARBA00022840"/>
    </source>
</evidence>
<evidence type="ECO:0000256" key="12">
    <source>
        <dbReference type="HAMAP-Rule" id="MF_02004"/>
    </source>
</evidence>
<sequence length="897" mass="100783">MHEQLPKGYEAKDVEGRWRQRWEEGKTFTPDLDKARANPENTYSIVIPPPNVTGNLHIGHALNLTLQDILCRHQRQLGKVVLWVPGCDHAGIATQNVVERRLKEEGKTRDDLGREAFIDRVWEWKAEYADNITRQIKALGASVDWTRERFTMDDGLSKAVRKVFVDLYNQGLIYKGDYIINWCARCHTALADDEVEHHPKKSHLWHIRYDLEDGSGSLIIATTRPETMLGDTAVAVNPEDERYNKLIGKRLILPLVGRALPIIGDTYVDKEFGTGALKVTPSHDHNDWNLGHKHNLEFLSVMNDKGFMNAAAGKYAGLSSADARKKVVEDLEAAGQLVKIEDYDHNLGLCYRCKEVVEPLVSTQWFVKVAPLAAKAKAAMGADDAADTRMYPASWLKTYHNWMDNIRDWCISRQIWWGHRIPAWTCQDCNELIVAEEAPATCSKCGSAKLTQDEDVLDTWFSSALWPFSTLGWPDKTEDLKLFYPTSVLVTGFDIIFFWVARMMMMGIQFMGEVPFKHTYIHALVRDAEGKKMSKSTGNVIDPLAMIDKYGTDSLRFTLAAFAAMGRDIKLSEERIEGYRHFVNKIWNAARFALLNMPEDGRAPAASMDLAAIPGTHHQWMLHRLEEMKAATKSALEEYRFNDAAQGMYTFIWNELCDWYLELIKPDMQPGSEAGGERKINAQHVLNTVLRETMILLHPIMPYVTAEVWQALPGNAGNEDIAVQLFPEQRAGCVKPEAARDMEMIQAAISAIRTIRAELSIAPSVRLAAIIRPADDGAKAVLDAHRDMIIFLARLDSLQIDPSATAPKASASQVAAGNEIIVPLLGTVDFGAEVARLDKELAKMDKEHAMLSGKLANENYVQRAPAEVVERDKARVAELADAKVKLLALQARFREAM</sequence>
<comment type="similarity">
    <text evidence="11 12">Belongs to the class-I aminoacyl-tRNA synthetase family. ValS type 1 subfamily.</text>
</comment>
<comment type="subcellular location">
    <subcellularLocation>
        <location evidence="1 12">Cytoplasm</location>
    </subcellularLocation>
</comment>
<dbReference type="GO" id="GO:0004832">
    <property type="term" value="F:valine-tRNA ligase activity"/>
    <property type="evidence" value="ECO:0007669"/>
    <property type="project" value="UniProtKB-UniRule"/>
</dbReference>